<accession>A0AA38CMP0</accession>
<evidence type="ECO:0000313" key="2">
    <source>
        <dbReference type="Proteomes" id="UP000824469"/>
    </source>
</evidence>
<feature type="non-terminal residue" evidence="1">
    <location>
        <position position="1"/>
    </location>
</feature>
<dbReference type="AlphaFoldDB" id="A0AA38CMP0"/>
<evidence type="ECO:0000313" key="1">
    <source>
        <dbReference type="EMBL" id="KAH9303555.1"/>
    </source>
</evidence>
<dbReference type="EMBL" id="JAHRHJ020000009">
    <property type="protein sequence ID" value="KAH9303555.1"/>
    <property type="molecule type" value="Genomic_DNA"/>
</dbReference>
<keyword evidence="2" id="KW-1185">Reference proteome</keyword>
<comment type="caution">
    <text evidence="1">The sequence shown here is derived from an EMBL/GenBank/DDBJ whole genome shotgun (WGS) entry which is preliminary data.</text>
</comment>
<name>A0AA38CMP0_TAXCH</name>
<organism evidence="1 2">
    <name type="scientific">Taxus chinensis</name>
    <name type="common">Chinese yew</name>
    <name type="synonym">Taxus wallichiana var. chinensis</name>
    <dbReference type="NCBI Taxonomy" id="29808"/>
    <lineage>
        <taxon>Eukaryota</taxon>
        <taxon>Viridiplantae</taxon>
        <taxon>Streptophyta</taxon>
        <taxon>Embryophyta</taxon>
        <taxon>Tracheophyta</taxon>
        <taxon>Spermatophyta</taxon>
        <taxon>Pinopsida</taxon>
        <taxon>Pinidae</taxon>
        <taxon>Conifers II</taxon>
        <taxon>Cupressales</taxon>
        <taxon>Taxaceae</taxon>
        <taxon>Taxus</taxon>
    </lineage>
</organism>
<dbReference type="Proteomes" id="UP000824469">
    <property type="component" value="Unassembled WGS sequence"/>
</dbReference>
<sequence length="119" mass="12551">PLSLAVRAMLSSQLSLRPTKPKMLLCSRYHLRYHLSASLQPNLGPRAVVQAVEPLHHPLGTKGSVVAHPVVAPSACVPSPGVSSHTLPASVPLSRMYTGSAATVLGLLRVGDDLYKVSI</sequence>
<reference evidence="1 2" key="1">
    <citation type="journal article" date="2021" name="Nat. Plants">
        <title>The Taxus genome provides insights into paclitaxel biosynthesis.</title>
        <authorList>
            <person name="Xiong X."/>
            <person name="Gou J."/>
            <person name="Liao Q."/>
            <person name="Li Y."/>
            <person name="Zhou Q."/>
            <person name="Bi G."/>
            <person name="Li C."/>
            <person name="Du R."/>
            <person name="Wang X."/>
            <person name="Sun T."/>
            <person name="Guo L."/>
            <person name="Liang H."/>
            <person name="Lu P."/>
            <person name="Wu Y."/>
            <person name="Zhang Z."/>
            <person name="Ro D.K."/>
            <person name="Shang Y."/>
            <person name="Huang S."/>
            <person name="Yan J."/>
        </authorList>
    </citation>
    <scope>NUCLEOTIDE SEQUENCE [LARGE SCALE GENOMIC DNA]</scope>
    <source>
        <strain evidence="1">Ta-2019</strain>
    </source>
</reference>
<protein>
    <submittedName>
        <fullName evidence="1">Uncharacterized protein</fullName>
    </submittedName>
</protein>
<gene>
    <name evidence="1" type="ORF">KI387_044436</name>
</gene>
<proteinExistence type="predicted"/>